<keyword evidence="3" id="KW-1185">Reference proteome</keyword>
<reference evidence="2" key="1">
    <citation type="submission" date="2023-03" db="EMBL/GenBank/DDBJ databases">
        <title>Actinorhabdospora filicis NBRC 111898.</title>
        <authorList>
            <person name="Ichikawa N."/>
            <person name="Sato H."/>
            <person name="Tonouchi N."/>
        </authorList>
    </citation>
    <scope>NUCLEOTIDE SEQUENCE</scope>
    <source>
        <strain evidence="2">NBRC 111898</strain>
    </source>
</reference>
<evidence type="ECO:0000313" key="2">
    <source>
        <dbReference type="EMBL" id="GLZ81042.1"/>
    </source>
</evidence>
<organism evidence="2 3">
    <name type="scientific">Actinorhabdospora filicis</name>
    <dbReference type="NCBI Taxonomy" id="1785913"/>
    <lineage>
        <taxon>Bacteria</taxon>
        <taxon>Bacillati</taxon>
        <taxon>Actinomycetota</taxon>
        <taxon>Actinomycetes</taxon>
        <taxon>Micromonosporales</taxon>
        <taxon>Micromonosporaceae</taxon>
        <taxon>Actinorhabdospora</taxon>
    </lineage>
</organism>
<feature type="domain" description="Pyridoxamine 5'-phosphate oxidase N-terminal" evidence="1">
    <location>
        <begin position="8"/>
        <end position="119"/>
    </location>
</feature>
<dbReference type="EMBL" id="BSTX01000004">
    <property type="protein sequence ID" value="GLZ81042.1"/>
    <property type="molecule type" value="Genomic_DNA"/>
</dbReference>
<sequence>MVDARKILEEYVSSAKAVQLATLSPDGAPAMCNLWCATAFAPDRLWFISRPTRFHCVNIRSDARVAGALLAIELAELGQPVRGVSFTGVARELPTSDVDDDIAAYVGRWPSAAGAIDPARLAAGETHHRIYRVEVTGWVLYDEIDHAGGPRVEIPAETA</sequence>
<accession>A0A9W6SRR4</accession>
<evidence type="ECO:0000313" key="3">
    <source>
        <dbReference type="Proteomes" id="UP001165079"/>
    </source>
</evidence>
<dbReference type="InterPro" id="IPR012349">
    <property type="entry name" value="Split_barrel_FMN-bd"/>
</dbReference>
<proteinExistence type="predicted"/>
<protein>
    <recommendedName>
        <fullName evidence="1">Pyridoxamine 5'-phosphate oxidase N-terminal domain-containing protein</fullName>
    </recommendedName>
</protein>
<dbReference type="RefSeq" id="WP_285666366.1">
    <property type="nucleotide sequence ID" value="NZ_BSTX01000004.1"/>
</dbReference>
<comment type="caution">
    <text evidence="2">The sequence shown here is derived from an EMBL/GenBank/DDBJ whole genome shotgun (WGS) entry which is preliminary data.</text>
</comment>
<evidence type="ECO:0000259" key="1">
    <source>
        <dbReference type="Pfam" id="PF01243"/>
    </source>
</evidence>
<gene>
    <name evidence="2" type="ORF">Afil01_58490</name>
</gene>
<name>A0A9W6SRR4_9ACTN</name>
<dbReference type="Gene3D" id="2.30.110.10">
    <property type="entry name" value="Electron Transport, Fmn-binding Protein, Chain A"/>
    <property type="match status" value="1"/>
</dbReference>
<dbReference type="AlphaFoldDB" id="A0A9W6SRR4"/>
<dbReference type="Pfam" id="PF01243">
    <property type="entry name" value="PNPOx_N"/>
    <property type="match status" value="1"/>
</dbReference>
<dbReference type="SUPFAM" id="SSF50475">
    <property type="entry name" value="FMN-binding split barrel"/>
    <property type="match status" value="1"/>
</dbReference>
<dbReference type="InterPro" id="IPR011576">
    <property type="entry name" value="Pyridox_Oxase_N"/>
</dbReference>
<dbReference type="Proteomes" id="UP001165079">
    <property type="component" value="Unassembled WGS sequence"/>
</dbReference>